<reference evidence="3" key="2">
    <citation type="submission" date="2017-10" db="EMBL/GenBank/DDBJ databases">
        <title>Ladona fulva Genome sequencing and assembly.</title>
        <authorList>
            <person name="Murali S."/>
            <person name="Richards S."/>
            <person name="Bandaranaike D."/>
            <person name="Bellair M."/>
            <person name="Blankenburg K."/>
            <person name="Chao H."/>
            <person name="Dinh H."/>
            <person name="Doddapaneni H."/>
            <person name="Dugan-Rocha S."/>
            <person name="Elkadiri S."/>
            <person name="Gnanaolivu R."/>
            <person name="Hernandez B."/>
            <person name="Skinner E."/>
            <person name="Javaid M."/>
            <person name="Lee S."/>
            <person name="Li M."/>
            <person name="Ming W."/>
            <person name="Munidasa M."/>
            <person name="Muniz J."/>
            <person name="Nguyen L."/>
            <person name="Hughes D."/>
            <person name="Osuji N."/>
            <person name="Pu L.-L."/>
            <person name="Puazo M."/>
            <person name="Qu C."/>
            <person name="Quiroz J."/>
            <person name="Raj R."/>
            <person name="Weissenberger G."/>
            <person name="Xin Y."/>
            <person name="Zou X."/>
            <person name="Han Y."/>
            <person name="Worley K."/>
            <person name="Muzny D."/>
            <person name="Gibbs R."/>
        </authorList>
    </citation>
    <scope>NUCLEOTIDE SEQUENCE</scope>
    <source>
        <strain evidence="3">Sampled in the wild</strain>
    </source>
</reference>
<name>A0A8K0P387_LADFU</name>
<evidence type="ECO:0000256" key="1">
    <source>
        <dbReference type="PROSITE-ProRule" id="PRU00042"/>
    </source>
</evidence>
<proteinExistence type="predicted"/>
<dbReference type="OrthoDB" id="8193668at2759"/>
<dbReference type="SMART" id="SM00355">
    <property type="entry name" value="ZnF_C2H2"/>
    <property type="match status" value="2"/>
</dbReference>
<evidence type="ECO:0000313" key="4">
    <source>
        <dbReference type="Proteomes" id="UP000792457"/>
    </source>
</evidence>
<dbReference type="AlphaFoldDB" id="A0A8K0P387"/>
<keyword evidence="1" id="KW-0479">Metal-binding</keyword>
<sequence length="314" mass="35594">MQPYTGIHRHILPYRIDVYSLLGDAQGVTQPHFYAPLVSTLHSTALERFRALHVVMTIEISSNVSLAIQNQGKDFNIKEMESNSSVSSGNQQDLLMCSICDKQFGQPEILQLHALIHDSSEKAEEGGTFANNDPPKGAVYDKCCFGPSAQDRANMRNEFSSSLTKRSIGLTKVKLEDCLRCDECSCIYIHENDYRKHMKNFHREDSSRKNKQKKGCRSCCKQCNCRQSYKTIQKERGNNNLFHYNIKDRWSKMVSRRLKVESLADSSNSLEPIKMESESNADYSELLSRVEVSIKTEPLEDSQVVQAVNGPRGA</sequence>
<gene>
    <name evidence="3" type="ORF">J437_LFUL012050</name>
</gene>
<protein>
    <recommendedName>
        <fullName evidence="2">C2H2-type domain-containing protein</fullName>
    </recommendedName>
</protein>
<dbReference type="PROSITE" id="PS00028">
    <property type="entry name" value="ZINC_FINGER_C2H2_1"/>
    <property type="match status" value="2"/>
</dbReference>
<dbReference type="EMBL" id="KZ308588">
    <property type="protein sequence ID" value="KAG8232026.1"/>
    <property type="molecule type" value="Genomic_DNA"/>
</dbReference>
<dbReference type="Gene3D" id="3.30.160.60">
    <property type="entry name" value="Classic Zinc Finger"/>
    <property type="match status" value="1"/>
</dbReference>
<dbReference type="SUPFAM" id="SSF57667">
    <property type="entry name" value="beta-beta-alpha zinc fingers"/>
    <property type="match status" value="1"/>
</dbReference>
<keyword evidence="1" id="KW-0863">Zinc-finger</keyword>
<dbReference type="PROSITE" id="PS50157">
    <property type="entry name" value="ZINC_FINGER_C2H2_2"/>
    <property type="match status" value="1"/>
</dbReference>
<keyword evidence="1" id="KW-0862">Zinc</keyword>
<organism evidence="3 4">
    <name type="scientific">Ladona fulva</name>
    <name type="common">Scarce chaser dragonfly</name>
    <name type="synonym">Libellula fulva</name>
    <dbReference type="NCBI Taxonomy" id="123851"/>
    <lineage>
        <taxon>Eukaryota</taxon>
        <taxon>Metazoa</taxon>
        <taxon>Ecdysozoa</taxon>
        <taxon>Arthropoda</taxon>
        <taxon>Hexapoda</taxon>
        <taxon>Insecta</taxon>
        <taxon>Pterygota</taxon>
        <taxon>Palaeoptera</taxon>
        <taxon>Odonata</taxon>
        <taxon>Epiprocta</taxon>
        <taxon>Anisoptera</taxon>
        <taxon>Libelluloidea</taxon>
        <taxon>Libellulidae</taxon>
        <taxon>Ladona</taxon>
    </lineage>
</organism>
<dbReference type="InterPro" id="IPR036236">
    <property type="entry name" value="Znf_C2H2_sf"/>
</dbReference>
<keyword evidence="4" id="KW-1185">Reference proteome</keyword>
<dbReference type="InterPro" id="IPR013087">
    <property type="entry name" value="Znf_C2H2_type"/>
</dbReference>
<comment type="caution">
    <text evidence="3">The sequence shown here is derived from an EMBL/GenBank/DDBJ whole genome shotgun (WGS) entry which is preliminary data.</text>
</comment>
<dbReference type="GO" id="GO:0008270">
    <property type="term" value="F:zinc ion binding"/>
    <property type="evidence" value="ECO:0007669"/>
    <property type="project" value="UniProtKB-KW"/>
</dbReference>
<evidence type="ECO:0000313" key="3">
    <source>
        <dbReference type="EMBL" id="KAG8232026.1"/>
    </source>
</evidence>
<feature type="domain" description="C2H2-type" evidence="2">
    <location>
        <begin position="95"/>
        <end position="122"/>
    </location>
</feature>
<dbReference type="Proteomes" id="UP000792457">
    <property type="component" value="Unassembled WGS sequence"/>
</dbReference>
<accession>A0A8K0P387</accession>
<reference evidence="3" key="1">
    <citation type="submission" date="2013-04" db="EMBL/GenBank/DDBJ databases">
        <authorList>
            <person name="Qu J."/>
            <person name="Murali S.C."/>
            <person name="Bandaranaike D."/>
            <person name="Bellair M."/>
            <person name="Blankenburg K."/>
            <person name="Chao H."/>
            <person name="Dinh H."/>
            <person name="Doddapaneni H."/>
            <person name="Downs B."/>
            <person name="Dugan-Rocha S."/>
            <person name="Elkadiri S."/>
            <person name="Gnanaolivu R.D."/>
            <person name="Hernandez B."/>
            <person name="Javaid M."/>
            <person name="Jayaseelan J.C."/>
            <person name="Lee S."/>
            <person name="Li M."/>
            <person name="Ming W."/>
            <person name="Munidasa M."/>
            <person name="Muniz J."/>
            <person name="Nguyen L."/>
            <person name="Ongeri F."/>
            <person name="Osuji N."/>
            <person name="Pu L.-L."/>
            <person name="Puazo M."/>
            <person name="Qu C."/>
            <person name="Quiroz J."/>
            <person name="Raj R."/>
            <person name="Weissenberger G."/>
            <person name="Xin Y."/>
            <person name="Zou X."/>
            <person name="Han Y."/>
            <person name="Richards S."/>
            <person name="Worley K."/>
            <person name="Muzny D."/>
            <person name="Gibbs R."/>
        </authorList>
    </citation>
    <scope>NUCLEOTIDE SEQUENCE</scope>
    <source>
        <strain evidence="3">Sampled in the wild</strain>
    </source>
</reference>
<evidence type="ECO:0000259" key="2">
    <source>
        <dbReference type="PROSITE" id="PS50157"/>
    </source>
</evidence>